<keyword evidence="1" id="KW-1133">Transmembrane helix</keyword>
<dbReference type="InterPro" id="IPR021878">
    <property type="entry name" value="TgpA_N"/>
</dbReference>
<name>A0ABT5CB96_9BACT</name>
<evidence type="ECO:0000313" key="4">
    <source>
        <dbReference type="Proteomes" id="UP001217485"/>
    </source>
</evidence>
<dbReference type="RefSeq" id="WP_272101859.1">
    <property type="nucleotide sequence ID" value="NZ_JAQNDK010000005.1"/>
</dbReference>
<accession>A0ABT5CB96</accession>
<organism evidence="3 4">
    <name type="scientific">Sorangium atrum</name>
    <dbReference type="NCBI Taxonomy" id="2995308"/>
    <lineage>
        <taxon>Bacteria</taxon>
        <taxon>Pseudomonadati</taxon>
        <taxon>Myxococcota</taxon>
        <taxon>Polyangia</taxon>
        <taxon>Polyangiales</taxon>
        <taxon>Polyangiaceae</taxon>
        <taxon>Sorangium</taxon>
    </lineage>
</organism>
<dbReference type="SMART" id="SM00460">
    <property type="entry name" value="TGc"/>
    <property type="match status" value="1"/>
</dbReference>
<keyword evidence="1" id="KW-0812">Transmembrane</keyword>
<dbReference type="InterPro" id="IPR002931">
    <property type="entry name" value="Transglutaminase-like"/>
</dbReference>
<feature type="domain" description="Transglutaminase-like" evidence="2">
    <location>
        <begin position="451"/>
        <end position="522"/>
    </location>
</feature>
<reference evidence="3 4" key="1">
    <citation type="submission" date="2023-01" db="EMBL/GenBank/DDBJ databases">
        <title>Minimal conservation of predation-associated metabolite biosynthetic gene clusters underscores biosynthetic potential of Myxococcota including descriptions for ten novel species: Archangium lansinium sp. nov., Myxococcus landrumus sp. nov., Nannocystis bai.</title>
        <authorList>
            <person name="Ahearne A."/>
            <person name="Stevens C."/>
            <person name="Dowd S."/>
        </authorList>
    </citation>
    <scope>NUCLEOTIDE SEQUENCE [LARGE SCALE GENOMIC DNA]</scope>
    <source>
        <strain evidence="3 4">WIWO2</strain>
    </source>
</reference>
<dbReference type="EMBL" id="JAQNDK010000005">
    <property type="protein sequence ID" value="MDC0683701.1"/>
    <property type="molecule type" value="Genomic_DNA"/>
</dbReference>
<keyword evidence="4" id="KW-1185">Reference proteome</keyword>
<comment type="caution">
    <text evidence="3">The sequence shown here is derived from an EMBL/GenBank/DDBJ whole genome shotgun (WGS) entry which is preliminary data.</text>
</comment>
<feature type="transmembrane region" description="Helical" evidence="1">
    <location>
        <begin position="134"/>
        <end position="150"/>
    </location>
</feature>
<sequence length="724" mass="80019">MRFGMVHRVMTDALAALGVIALVASGQFNRYVSWAILISLGLALVVRESWQRHPALRHLDTGILLAVIAVQVVRIVATDASVLDVLVEFAAALQIIRLATRKGAAHDQQVIVLALLHLIAGTVLGGGMGYGLCFLGVLVVAPGALVLSHLRREVEGNYRQGARDRTGLPVDVPRILRSRRVVGRSFLAVTCLLSVPIFVFTALLFVIFPRVGLSLLLLNRGHTGRMIGFSGKVDLGAVGVLRSDPKLAMRVEIPELPEPPPPRLTMHLRGTALDAYDGRTWTQSETFKRPTESDGGLVPIERYPDPAVDPVMRIDLEPIDPPVIFLPPNATGLRLKHRGQLGVDANAMAQRGPEGELRYQPTDDRGLVYDVFLSRKRSPTFQRLPAAERRRYLDLPRDLPSRVVELAQQWTQGVDRPADRARAIQEHLRTEYRYDLASPSGADPQPLDHFLFESKRGHCEFYSTAMAILLRAVDVPTRNVTGFVGGTYNRFGRFYAVRQGDAHSWVEVYLDGEGWMTFDPTPPADAAPKSELVGAWAYLRDFIEATSQRWDRHVVGYDLNQQVGLLQTLTSRYRRSGSSSDLSLSRPRILAVAAVALALGGGLLYWRFRRTRRGREERRADAGRTPSAILATALYEGLEAAMLVQGVPRPPSLPPLRHAEALELADHPLAREILTLTQVYLRARFGGATLTEDDSRDFERRVKALRGAERRARAASDSGLAASP</sequence>
<evidence type="ECO:0000313" key="3">
    <source>
        <dbReference type="EMBL" id="MDC0683701.1"/>
    </source>
</evidence>
<dbReference type="PANTHER" id="PTHR42736">
    <property type="entry name" value="PROTEIN-GLUTAMINE GAMMA-GLUTAMYLTRANSFERASE"/>
    <property type="match status" value="1"/>
</dbReference>
<dbReference type="InterPro" id="IPR025403">
    <property type="entry name" value="TgpA-like_C"/>
</dbReference>
<dbReference type="InterPro" id="IPR052901">
    <property type="entry name" value="Bact_TGase-like"/>
</dbReference>
<protein>
    <submittedName>
        <fullName evidence="3">TransglutaminaseTgpA domain-containing protein</fullName>
    </submittedName>
</protein>
<dbReference type="Pfam" id="PF11992">
    <property type="entry name" value="TgpA_N"/>
    <property type="match status" value="1"/>
</dbReference>
<dbReference type="InterPro" id="IPR038765">
    <property type="entry name" value="Papain-like_cys_pep_sf"/>
</dbReference>
<gene>
    <name evidence="3" type="ORF">POL72_38590</name>
</gene>
<proteinExistence type="predicted"/>
<feature type="transmembrane region" description="Helical" evidence="1">
    <location>
        <begin position="186"/>
        <end position="208"/>
    </location>
</feature>
<dbReference type="Pfam" id="PF13559">
    <property type="entry name" value="DUF4129"/>
    <property type="match status" value="1"/>
</dbReference>
<keyword evidence="1" id="KW-0472">Membrane</keyword>
<dbReference type="SUPFAM" id="SSF54001">
    <property type="entry name" value="Cysteine proteinases"/>
    <property type="match status" value="1"/>
</dbReference>
<evidence type="ECO:0000256" key="1">
    <source>
        <dbReference type="SAM" id="Phobius"/>
    </source>
</evidence>
<dbReference type="PANTHER" id="PTHR42736:SF1">
    <property type="entry name" value="PROTEIN-GLUTAMINE GAMMA-GLUTAMYLTRANSFERASE"/>
    <property type="match status" value="1"/>
</dbReference>
<evidence type="ECO:0000259" key="2">
    <source>
        <dbReference type="SMART" id="SM00460"/>
    </source>
</evidence>
<feature type="transmembrane region" description="Helical" evidence="1">
    <location>
        <begin position="589"/>
        <end position="608"/>
    </location>
</feature>
<dbReference type="Gene3D" id="3.10.620.30">
    <property type="match status" value="1"/>
</dbReference>
<dbReference type="Proteomes" id="UP001217485">
    <property type="component" value="Unassembled WGS sequence"/>
</dbReference>
<dbReference type="Pfam" id="PF01841">
    <property type="entry name" value="Transglut_core"/>
    <property type="match status" value="1"/>
</dbReference>